<dbReference type="EMBL" id="FLYH01000341">
    <property type="protein sequence ID" value="SCA83772.1"/>
    <property type="molecule type" value="Genomic_DNA"/>
</dbReference>
<accession>A0A1G4EJK1</accession>
<dbReference type="VEuPathDB" id="PlasmoDB:PVP01_0006170"/>
<feature type="non-terminal residue" evidence="2">
    <location>
        <position position="1"/>
    </location>
</feature>
<organism evidence="2 3">
    <name type="scientific">Plasmodium vivax</name>
    <name type="common">malaria parasite P. vivax</name>
    <dbReference type="NCBI Taxonomy" id="5855"/>
    <lineage>
        <taxon>Eukaryota</taxon>
        <taxon>Sar</taxon>
        <taxon>Alveolata</taxon>
        <taxon>Apicomplexa</taxon>
        <taxon>Aconoidasida</taxon>
        <taxon>Haemosporida</taxon>
        <taxon>Plasmodiidae</taxon>
        <taxon>Plasmodium</taxon>
        <taxon>Plasmodium (Plasmodium)</taxon>
    </lineage>
</organism>
<gene>
    <name evidence="2" type="ORF">PVT01_000104300</name>
</gene>
<dbReference type="VEuPathDB" id="PlasmoDB:PVX_109780"/>
<dbReference type="Proteomes" id="UP000196402">
    <property type="component" value="Unassembled WGS sequence"/>
</dbReference>
<keyword evidence="1" id="KW-0472">Membrane</keyword>
<sequence length="247" mass="28630">YNHGTNLEKLYNVERNSNITFQRSLAKYVPKTDLDRSKTRAKFSENNSYSNVKSTSDDLTKYAQLKKKGLNDLDLYQKLYKHRYSKRNVLGKLECYCEKSIFDKIGYIENLAEKMQNNKKSFIKKVLGKYGVGILLFSLFPITGILFPILFGSIDKNDKTAIISFCTHSDSEQSTNYCSSTMITRETAKLLEGIIPTIKNIFYYVLPTIVILFTIYTFVKVLKYERLRSGKDKMSIKEYCSLCKDIF</sequence>
<evidence type="ECO:0000313" key="3">
    <source>
        <dbReference type="Proteomes" id="UP000196402"/>
    </source>
</evidence>
<dbReference type="InterPro" id="IPR022139">
    <property type="entry name" value="Fam-L/Fam-M-like_plasmodium"/>
</dbReference>
<dbReference type="Pfam" id="PF12420">
    <property type="entry name" value="DUF3671"/>
    <property type="match status" value="1"/>
</dbReference>
<reference evidence="2 3" key="1">
    <citation type="submission" date="2016-07" db="EMBL/GenBank/DDBJ databases">
        <authorList>
            <consortium name="Pathogen Informatics"/>
        </authorList>
    </citation>
    <scope>NUCLEOTIDE SEQUENCE [LARGE SCALE GENOMIC DNA]</scope>
</reference>
<proteinExistence type="predicted"/>
<keyword evidence="1" id="KW-0812">Transmembrane</keyword>
<feature type="transmembrane region" description="Helical" evidence="1">
    <location>
        <begin position="201"/>
        <end position="219"/>
    </location>
</feature>
<feature type="transmembrane region" description="Helical" evidence="1">
    <location>
        <begin position="130"/>
        <end position="151"/>
    </location>
</feature>
<feature type="non-terminal residue" evidence="2">
    <location>
        <position position="247"/>
    </location>
</feature>
<evidence type="ECO:0000256" key="1">
    <source>
        <dbReference type="SAM" id="Phobius"/>
    </source>
</evidence>
<dbReference type="AlphaFoldDB" id="A0A1G4EJK1"/>
<evidence type="ECO:0000313" key="2">
    <source>
        <dbReference type="EMBL" id="SCA83772.1"/>
    </source>
</evidence>
<name>A0A1G4EJK1_PLAVI</name>
<dbReference type="VEuPathDB" id="PlasmoDB:PVPAM_000021200"/>
<protein>
    <submittedName>
        <fullName evidence="2">Uncharacterized protein</fullName>
    </submittedName>
</protein>
<keyword evidence="1" id="KW-1133">Transmembrane helix</keyword>